<dbReference type="InterPro" id="IPR036770">
    <property type="entry name" value="Ankyrin_rpt-contain_sf"/>
</dbReference>
<feature type="compositionally biased region" description="Basic residues" evidence="6">
    <location>
        <begin position="771"/>
        <end position="780"/>
    </location>
</feature>
<feature type="compositionally biased region" description="Acidic residues" evidence="6">
    <location>
        <begin position="787"/>
        <end position="796"/>
    </location>
</feature>
<sequence length="936" mass="103790">MAEVPRATISAVQKRQEQLRRWHDSETNREPEDLKRKQSRIKFHDGCVFLAACSAGDTQEVDKLLARGADINTTNVDGLTALHQACIDENMTIVEYLVENSASVNSIDNEGWTPLHAAASCGYTKIAEYLLEKGANIAAVNNDGELPYDIADGDELENILLGAMNKLGIDMETARNEEENRMLADANQWLKGGIIREKKHPKTGATALHVASSKGYIKVVNVLLEAGANAEEADNDGWTALHGAAHWGQREACEVLALHGCNIDTKNLVGQSASDVADDEMVKWLDELRKKQLEKKKPTPSILPRKIPPPLKRRSSVPRMSVQDKSSNVQKDMKGEGAAQVQLQLAPHLKKMDSEEDEDEESEAEKSSQDKKPSKVMGSSQMPLATVTIETGKPAVASSSSSSSSGDDEESESSSGDSASEESESGSEAGKVAIVVSDGYANHEPPQRKEVKPEEPALRRKAKFQELPEETQEEKHRRLSRPVSAPAPDTTPVTQVPTTENRYSYPVSQRLANRKLSQPYSVLTRKVMARGSITVPASIATTTSVATTTSISTTTSVMTPNVTTAAAPSMAVAVATSPPPSATLLHLRQRLNEITESTAVTMTTATERRHTRRSVVPPTPDEESETKRKARSRLARQTRRSTQGVTGEEIAEAQQQMEQWKKDRERKQQEEQKQTENKTPEKSRIPSLLDKSAQDKPKLAVPEGNGPPLSPGGRRRLMGQVGTSTPAATQSVSQPVRKPVGKTDDKENEQKPDKKQQEMEEMERRREANLRRKQKVRQRRGTGTIIADEDEEEEEEPTKVLNSKPEDSKNLSDRSRAQPASISERFMITRKPCSQEDFKKLYEDTQSENRQLKDKLKTRERDLEEIKKKLDQALALKNGSIGQLAAEANRKERRALEMKISELEEQVKEMDAFRSDNQRLKEENAALIRVISKLSK</sequence>
<dbReference type="PANTHER" id="PTHR24179">
    <property type="entry name" value="PROTEIN PHOSPHATASE 1 REGULATORY SUBUNIT 12"/>
    <property type="match status" value="1"/>
</dbReference>
<dbReference type="Pfam" id="PF12796">
    <property type="entry name" value="Ank_2"/>
    <property type="match status" value="2"/>
</dbReference>
<feature type="compositionally biased region" description="Acidic residues" evidence="6">
    <location>
        <begin position="354"/>
        <end position="363"/>
    </location>
</feature>
<protein>
    <submittedName>
        <fullName evidence="9">Protein phosphatase 1 regulatory subunit 12A-like</fullName>
    </submittedName>
</protein>
<dbReference type="PANTHER" id="PTHR24179:SF21">
    <property type="entry name" value="MYOSIN BINDING SUBUNIT, ISOFORM O"/>
    <property type="match status" value="1"/>
</dbReference>
<keyword evidence="1" id="KW-0217">Developmental protein</keyword>
<feature type="compositionally biased region" description="Basic and acidic residues" evidence="6">
    <location>
        <begin position="364"/>
        <end position="373"/>
    </location>
</feature>
<dbReference type="PRINTS" id="PR01415">
    <property type="entry name" value="ANKYRIN"/>
</dbReference>
<evidence type="ECO:0000256" key="2">
    <source>
        <dbReference type="ARBA" id="ARBA00022737"/>
    </source>
</evidence>
<dbReference type="CDD" id="cd21930">
    <property type="entry name" value="IPD_PPP1R12"/>
    <property type="match status" value="1"/>
</dbReference>
<evidence type="ECO:0000256" key="3">
    <source>
        <dbReference type="ARBA" id="ARBA00038386"/>
    </source>
</evidence>
<feature type="compositionally biased region" description="Polar residues" evidence="6">
    <location>
        <begin position="721"/>
        <end position="734"/>
    </location>
</feature>
<dbReference type="PROSITE" id="PS50297">
    <property type="entry name" value="ANK_REP_REGION"/>
    <property type="match status" value="4"/>
</dbReference>
<feature type="compositionally biased region" description="Low complexity" evidence="6">
    <location>
        <begin position="596"/>
        <end position="605"/>
    </location>
</feature>
<feature type="domain" description="cGMP-dependent protein kinase interacting" evidence="7">
    <location>
        <begin position="837"/>
        <end position="936"/>
    </location>
</feature>
<proteinExistence type="inferred from homology"/>
<dbReference type="Pfam" id="PF15898">
    <property type="entry name" value="PRKG1_interact"/>
    <property type="match status" value="1"/>
</dbReference>
<dbReference type="Gene3D" id="6.10.250.1820">
    <property type="match status" value="1"/>
</dbReference>
<feature type="region of interest" description="Disordered" evidence="6">
    <location>
        <begin position="1"/>
        <end position="36"/>
    </location>
</feature>
<feature type="repeat" description="ANK" evidence="4">
    <location>
        <begin position="203"/>
        <end position="235"/>
    </location>
</feature>
<dbReference type="SUPFAM" id="SSF48403">
    <property type="entry name" value="Ankyrin repeat"/>
    <property type="match status" value="1"/>
</dbReference>
<feature type="repeat" description="ANK" evidence="4">
    <location>
        <begin position="77"/>
        <end position="109"/>
    </location>
</feature>
<organism evidence="8 9">
    <name type="scientific">Priapulus caudatus</name>
    <name type="common">Priapulid worm</name>
    <dbReference type="NCBI Taxonomy" id="37621"/>
    <lineage>
        <taxon>Eukaryota</taxon>
        <taxon>Metazoa</taxon>
        <taxon>Ecdysozoa</taxon>
        <taxon>Scalidophora</taxon>
        <taxon>Priapulida</taxon>
        <taxon>Priapulimorpha</taxon>
        <taxon>Priapulimorphida</taxon>
        <taxon>Priapulidae</taxon>
        <taxon>Priapulus</taxon>
    </lineage>
</organism>
<dbReference type="Gene3D" id="1.25.40.20">
    <property type="entry name" value="Ankyrin repeat-containing domain"/>
    <property type="match status" value="2"/>
</dbReference>
<name>A0ABM1EFJ3_PRICU</name>
<keyword evidence="2" id="KW-0677">Repeat</keyword>
<feature type="compositionally biased region" description="Basic and acidic residues" evidence="6">
    <location>
        <begin position="741"/>
        <end position="770"/>
    </location>
</feature>
<dbReference type="Gene3D" id="6.10.140.390">
    <property type="match status" value="1"/>
</dbReference>
<feature type="region of interest" description="Disordered" evidence="6">
    <location>
        <begin position="596"/>
        <end position="835"/>
    </location>
</feature>
<evidence type="ECO:0000256" key="1">
    <source>
        <dbReference type="ARBA" id="ARBA00022473"/>
    </source>
</evidence>
<evidence type="ECO:0000256" key="5">
    <source>
        <dbReference type="SAM" id="Coils"/>
    </source>
</evidence>
<dbReference type="PROSITE" id="PS50088">
    <property type="entry name" value="ANK_REPEAT"/>
    <property type="match status" value="4"/>
</dbReference>
<feature type="region of interest" description="Disordered" evidence="6">
    <location>
        <begin position="350"/>
        <end position="497"/>
    </location>
</feature>
<feature type="compositionally biased region" description="Basic and acidic residues" evidence="6">
    <location>
        <begin position="804"/>
        <end position="816"/>
    </location>
</feature>
<dbReference type="InterPro" id="IPR031775">
    <property type="entry name" value="PRKG1_interact"/>
</dbReference>
<dbReference type="InterPro" id="IPR051226">
    <property type="entry name" value="PP1_Regulatory_Subunit"/>
</dbReference>
<feature type="compositionally biased region" description="Basic and acidic residues" evidence="6">
    <location>
        <begin position="14"/>
        <end position="36"/>
    </location>
</feature>
<evidence type="ECO:0000313" key="9">
    <source>
        <dbReference type="RefSeq" id="XP_014670964.1"/>
    </source>
</evidence>
<feature type="compositionally biased region" description="Low complexity" evidence="6">
    <location>
        <begin position="486"/>
        <end position="497"/>
    </location>
</feature>
<dbReference type="Proteomes" id="UP000695022">
    <property type="component" value="Unplaced"/>
</dbReference>
<reference evidence="9" key="1">
    <citation type="submission" date="2025-08" db="UniProtKB">
        <authorList>
            <consortium name="RefSeq"/>
        </authorList>
    </citation>
    <scope>IDENTIFICATION</scope>
</reference>
<keyword evidence="4" id="KW-0040">ANK repeat</keyword>
<feature type="repeat" description="ANK" evidence="4">
    <location>
        <begin position="110"/>
        <end position="142"/>
    </location>
</feature>
<comment type="similarity">
    <text evidence="3">Belongs to the NRARP family.</text>
</comment>
<evidence type="ECO:0000256" key="4">
    <source>
        <dbReference type="PROSITE-ProRule" id="PRU00023"/>
    </source>
</evidence>
<feature type="region of interest" description="Disordered" evidence="6">
    <location>
        <begin position="291"/>
        <end position="336"/>
    </location>
</feature>
<accession>A0ABM1EFJ3</accession>
<evidence type="ECO:0000259" key="7">
    <source>
        <dbReference type="Pfam" id="PF15898"/>
    </source>
</evidence>
<dbReference type="InterPro" id="IPR002110">
    <property type="entry name" value="Ankyrin_rpt"/>
</dbReference>
<feature type="compositionally biased region" description="Basic and acidic residues" evidence="6">
    <location>
        <begin position="445"/>
        <end position="466"/>
    </location>
</feature>
<gene>
    <name evidence="9" type="primary">LOC106811758</name>
</gene>
<dbReference type="GeneID" id="106811758"/>
<keyword evidence="5" id="KW-0175">Coiled coil</keyword>
<feature type="compositionally biased region" description="Basic and acidic residues" evidence="6">
    <location>
        <begin position="659"/>
        <end position="684"/>
    </location>
</feature>
<evidence type="ECO:0000256" key="6">
    <source>
        <dbReference type="SAM" id="MobiDB-lite"/>
    </source>
</evidence>
<evidence type="ECO:0000313" key="8">
    <source>
        <dbReference type="Proteomes" id="UP000695022"/>
    </source>
</evidence>
<dbReference type="RefSeq" id="XP_014670964.1">
    <property type="nucleotide sequence ID" value="XM_014815478.1"/>
</dbReference>
<dbReference type="SMART" id="SM00248">
    <property type="entry name" value="ANK"/>
    <property type="match status" value="5"/>
</dbReference>
<feature type="coiled-coil region" evidence="5">
    <location>
        <begin position="835"/>
        <end position="930"/>
    </location>
</feature>
<feature type="repeat" description="ANK" evidence="4">
    <location>
        <begin position="236"/>
        <end position="268"/>
    </location>
</feature>
<keyword evidence="8" id="KW-1185">Reference proteome</keyword>
<feature type="compositionally biased region" description="Basic residues" evidence="6">
    <location>
        <begin position="628"/>
        <end position="639"/>
    </location>
</feature>